<keyword evidence="3" id="KW-0732">Signal</keyword>
<dbReference type="RefSeq" id="WP_145180892.1">
    <property type="nucleotide sequence ID" value="NZ_CP036266.1"/>
</dbReference>
<keyword evidence="5" id="KW-1185">Reference proteome</keyword>
<dbReference type="Pfam" id="PF13855">
    <property type="entry name" value="LRR_8"/>
    <property type="match status" value="1"/>
</dbReference>
<evidence type="ECO:0000256" key="2">
    <source>
        <dbReference type="ARBA" id="ARBA00022737"/>
    </source>
</evidence>
<dbReference type="PANTHER" id="PTHR46652:SF8">
    <property type="entry name" value="LEUCINE RICH REPEAT CONTAINING 23"/>
    <property type="match status" value="1"/>
</dbReference>
<dbReference type="SUPFAM" id="SSF52047">
    <property type="entry name" value="RNI-like"/>
    <property type="match status" value="1"/>
</dbReference>
<dbReference type="SMART" id="SM00367">
    <property type="entry name" value="LRR_CC"/>
    <property type="match status" value="3"/>
</dbReference>
<feature type="signal peptide" evidence="3">
    <location>
        <begin position="1"/>
        <end position="21"/>
    </location>
</feature>
<dbReference type="Gene3D" id="3.80.10.10">
    <property type="entry name" value="Ribonuclease Inhibitor"/>
    <property type="match status" value="3"/>
</dbReference>
<protein>
    <submittedName>
        <fullName evidence="4">Leucine Rich repeats (2 copies)</fullName>
    </submittedName>
</protein>
<keyword evidence="2" id="KW-0677">Repeat</keyword>
<evidence type="ECO:0000313" key="5">
    <source>
        <dbReference type="Proteomes" id="UP000320421"/>
    </source>
</evidence>
<dbReference type="InterPro" id="IPR001611">
    <property type="entry name" value="Leu-rich_rpt"/>
</dbReference>
<evidence type="ECO:0000313" key="4">
    <source>
        <dbReference type="EMBL" id="QDT18981.1"/>
    </source>
</evidence>
<gene>
    <name evidence="4" type="ORF">HG66A1_07440</name>
</gene>
<evidence type="ECO:0000256" key="3">
    <source>
        <dbReference type="SAM" id="SignalP"/>
    </source>
</evidence>
<accession>A0A517PI17</accession>
<dbReference type="AlphaFoldDB" id="A0A517PI17"/>
<dbReference type="PANTHER" id="PTHR46652">
    <property type="entry name" value="LEUCINE-RICH REPEAT AND IQ DOMAIN-CONTAINING PROTEIN 1-RELATED"/>
    <property type="match status" value="1"/>
</dbReference>
<reference evidence="4 5" key="1">
    <citation type="submission" date="2019-02" db="EMBL/GenBank/DDBJ databases">
        <title>Deep-cultivation of Planctomycetes and their phenomic and genomic characterization uncovers novel biology.</title>
        <authorList>
            <person name="Wiegand S."/>
            <person name="Jogler M."/>
            <person name="Boedeker C."/>
            <person name="Pinto D."/>
            <person name="Vollmers J."/>
            <person name="Rivas-Marin E."/>
            <person name="Kohn T."/>
            <person name="Peeters S.H."/>
            <person name="Heuer A."/>
            <person name="Rast P."/>
            <person name="Oberbeckmann S."/>
            <person name="Bunk B."/>
            <person name="Jeske O."/>
            <person name="Meyerdierks A."/>
            <person name="Storesund J.E."/>
            <person name="Kallscheuer N."/>
            <person name="Luecker S."/>
            <person name="Lage O.M."/>
            <person name="Pohl T."/>
            <person name="Merkel B.J."/>
            <person name="Hornburger P."/>
            <person name="Mueller R.-W."/>
            <person name="Bruemmer F."/>
            <person name="Labrenz M."/>
            <person name="Spormann A.M."/>
            <person name="Op den Camp H."/>
            <person name="Overmann J."/>
            <person name="Amann R."/>
            <person name="Jetten M.S.M."/>
            <person name="Mascher T."/>
            <person name="Medema M.H."/>
            <person name="Devos D.P."/>
            <person name="Kaster A.-K."/>
            <person name="Ovreas L."/>
            <person name="Rohde M."/>
            <person name="Galperin M.Y."/>
            <person name="Jogler C."/>
        </authorList>
    </citation>
    <scope>NUCLEOTIDE SEQUENCE [LARGE SCALE GENOMIC DNA]</scope>
    <source>
        <strain evidence="4 5">HG66A1</strain>
    </source>
</reference>
<dbReference type="EMBL" id="CP036266">
    <property type="protein sequence ID" value="QDT18981.1"/>
    <property type="molecule type" value="Genomic_DNA"/>
</dbReference>
<feature type="chain" id="PRO_5021937663" evidence="3">
    <location>
        <begin position="22"/>
        <end position="521"/>
    </location>
</feature>
<dbReference type="Pfam" id="PF13516">
    <property type="entry name" value="LRR_6"/>
    <property type="match status" value="1"/>
</dbReference>
<sequence length="521" mass="58582" precursor="true">MRKPARKFLVLLTLCMTAVCAAYVWHRAPEVKTPVVQQQEPPPAPTSQATLDKLKQLGAGWKQNQQGQVYWLFLKRLPLADEDLTVLKELPEVQTLTLRGVHTIKGNRFTDDGLRHLVHLKKLRYLDLSVNYQLTDAGLRHLEPLKKLEHLDLSGNFKFTDACGESLAQLTSLQRLNLSQTSLTAALLPDLSRLSRLKSLSAERMVLDDNTIGEFEKLPLQELKGVQIDDADLRLLPRLKSLQKPPFPDYRWIEDRHLIYLTHFKKIREVDVTLTRGISDTSQLKHLQALPELEILAIGIGKNSEAPLDRSGLLALAKVPTLNELRVGPINAPALEAISHCAQVDQLYLSGDPSQLQPADLACLKNMSSLKKITLQVDLVSDDLWAALGNVTSLEEISFNRGWPPQTEKPQFSMTSLKRLQNLPHLKGLDLNGFPVTDEGLGYLGQCRTLERLELNNAPITNAGLLQLRHLSHLKKLSFYGSKIDMDTAVELHRFIPQCRIEDNWCCGCMTIDADRSVTQK</sequence>
<dbReference type="Proteomes" id="UP000320421">
    <property type="component" value="Chromosome"/>
</dbReference>
<evidence type="ECO:0000256" key="1">
    <source>
        <dbReference type="ARBA" id="ARBA00022614"/>
    </source>
</evidence>
<keyword evidence="1" id="KW-0433">Leucine-rich repeat</keyword>
<dbReference type="InterPro" id="IPR032675">
    <property type="entry name" value="LRR_dom_sf"/>
</dbReference>
<dbReference type="InterPro" id="IPR050836">
    <property type="entry name" value="SDS22/Internalin_LRR"/>
</dbReference>
<organism evidence="4 5">
    <name type="scientific">Gimesia chilikensis</name>
    <dbReference type="NCBI Taxonomy" id="2605989"/>
    <lineage>
        <taxon>Bacteria</taxon>
        <taxon>Pseudomonadati</taxon>
        <taxon>Planctomycetota</taxon>
        <taxon>Planctomycetia</taxon>
        <taxon>Planctomycetales</taxon>
        <taxon>Planctomycetaceae</taxon>
        <taxon>Gimesia</taxon>
    </lineage>
</organism>
<dbReference type="InterPro" id="IPR006553">
    <property type="entry name" value="Leu-rich_rpt_Cys-con_subtyp"/>
</dbReference>
<dbReference type="OrthoDB" id="268839at2"/>
<proteinExistence type="predicted"/>
<name>A0A517PI17_9PLAN</name>